<feature type="domain" description="HTH merR-type" evidence="3">
    <location>
        <begin position="7"/>
        <end position="76"/>
    </location>
</feature>
<keyword evidence="5" id="KW-1185">Reference proteome</keyword>
<sequence length="142" mass="16959">MKLMENNFSSKQVSETTGLSIHTLRYYEQIGLIDGIERDENGYRKYSQSDIVWFQVLSYFRAMGMPIREMQEFFALNDSQIPAITARREFMETYRIKVIDQMKELEKTLEKVDDKIIFFKNLEESDKLQKNPKKDTRTSRHV</sequence>
<keyword evidence="1" id="KW-0238">DNA-binding</keyword>
<comment type="caution">
    <text evidence="4">The sequence shown here is derived from an EMBL/GenBank/DDBJ whole genome shotgun (WGS) entry which is preliminary data.</text>
</comment>
<reference evidence="4 5" key="1">
    <citation type="submission" date="2020-01" db="EMBL/GenBank/DDBJ databases">
        <title>Paenibacillus soybeanensis sp. nov. isolated from the nodules of soybean (Glycine max(L.) Merr).</title>
        <authorList>
            <person name="Wang H."/>
        </authorList>
    </citation>
    <scope>NUCLEOTIDE SEQUENCE [LARGE SCALE GENOMIC DNA]</scope>
    <source>
        <strain evidence="4 5">T1</strain>
    </source>
</reference>
<keyword evidence="2" id="KW-0175">Coiled coil</keyword>
<dbReference type="Proteomes" id="UP000665561">
    <property type="component" value="Unassembled WGS sequence"/>
</dbReference>
<dbReference type="EMBL" id="JAAAMV010000024">
    <property type="protein sequence ID" value="NBD26872.1"/>
    <property type="molecule type" value="Genomic_DNA"/>
</dbReference>
<accession>A0ABW9XVY8</accession>
<dbReference type="PANTHER" id="PTHR30204:SF82">
    <property type="entry name" value="TRANSCRIPTIONAL REGULATOR, MERR FAMILY"/>
    <property type="match status" value="1"/>
</dbReference>
<dbReference type="SUPFAM" id="SSF46955">
    <property type="entry name" value="Putative DNA-binding domain"/>
    <property type="match status" value="1"/>
</dbReference>
<dbReference type="Gene3D" id="1.10.1660.10">
    <property type="match status" value="1"/>
</dbReference>
<protein>
    <submittedName>
        <fullName evidence="4">MerR family transcriptional regulator</fullName>
    </submittedName>
</protein>
<evidence type="ECO:0000313" key="5">
    <source>
        <dbReference type="Proteomes" id="UP000665561"/>
    </source>
</evidence>
<gene>
    <name evidence="4" type="ORF">GT019_23620</name>
</gene>
<dbReference type="PANTHER" id="PTHR30204">
    <property type="entry name" value="REDOX-CYCLING DRUG-SENSING TRANSCRIPTIONAL ACTIVATOR SOXR"/>
    <property type="match status" value="1"/>
</dbReference>
<dbReference type="InterPro" id="IPR009061">
    <property type="entry name" value="DNA-bd_dom_put_sf"/>
</dbReference>
<evidence type="ECO:0000256" key="2">
    <source>
        <dbReference type="SAM" id="Coils"/>
    </source>
</evidence>
<dbReference type="CDD" id="cd01109">
    <property type="entry name" value="HTH_YyaN"/>
    <property type="match status" value="1"/>
</dbReference>
<dbReference type="InterPro" id="IPR000551">
    <property type="entry name" value="MerR-type_HTH_dom"/>
</dbReference>
<dbReference type="SMART" id="SM00422">
    <property type="entry name" value="HTH_MERR"/>
    <property type="match status" value="1"/>
</dbReference>
<name>A0ABW9XVY8_9BACL</name>
<evidence type="ECO:0000313" key="4">
    <source>
        <dbReference type="EMBL" id="NBD26872.1"/>
    </source>
</evidence>
<dbReference type="PROSITE" id="PS50937">
    <property type="entry name" value="HTH_MERR_2"/>
    <property type="match status" value="1"/>
</dbReference>
<feature type="coiled-coil region" evidence="2">
    <location>
        <begin position="95"/>
        <end position="122"/>
    </location>
</feature>
<organism evidence="4 5">
    <name type="scientific">Paenibacillus glycinis</name>
    <dbReference type="NCBI Taxonomy" id="2697035"/>
    <lineage>
        <taxon>Bacteria</taxon>
        <taxon>Bacillati</taxon>
        <taxon>Bacillota</taxon>
        <taxon>Bacilli</taxon>
        <taxon>Bacillales</taxon>
        <taxon>Paenibacillaceae</taxon>
        <taxon>Paenibacillus</taxon>
    </lineage>
</organism>
<dbReference type="Pfam" id="PF13411">
    <property type="entry name" value="MerR_1"/>
    <property type="match status" value="1"/>
</dbReference>
<dbReference type="InterPro" id="IPR047057">
    <property type="entry name" value="MerR_fam"/>
</dbReference>
<evidence type="ECO:0000256" key="1">
    <source>
        <dbReference type="ARBA" id="ARBA00023125"/>
    </source>
</evidence>
<evidence type="ECO:0000259" key="3">
    <source>
        <dbReference type="PROSITE" id="PS50937"/>
    </source>
</evidence>
<proteinExistence type="predicted"/>